<evidence type="ECO:0000313" key="1">
    <source>
        <dbReference type="EMBL" id="MCL7031212.1"/>
    </source>
</evidence>
<evidence type="ECO:0000313" key="2">
    <source>
        <dbReference type="Proteomes" id="UP001177140"/>
    </source>
</evidence>
<comment type="caution">
    <text evidence="1">The sequence shown here is derived from an EMBL/GenBank/DDBJ whole genome shotgun (WGS) entry which is preliminary data.</text>
</comment>
<sequence length="53" mass="5714">QVSFPRMETVQLSSQTSTQSLLSGLCLITGITHSHLGQVASFPIVKMLSSIRP</sequence>
<organism evidence="1 2">
    <name type="scientific">Papaver nudicaule</name>
    <name type="common">Iceland poppy</name>
    <dbReference type="NCBI Taxonomy" id="74823"/>
    <lineage>
        <taxon>Eukaryota</taxon>
        <taxon>Viridiplantae</taxon>
        <taxon>Streptophyta</taxon>
        <taxon>Embryophyta</taxon>
        <taxon>Tracheophyta</taxon>
        <taxon>Spermatophyta</taxon>
        <taxon>Magnoliopsida</taxon>
        <taxon>Ranunculales</taxon>
        <taxon>Papaveraceae</taxon>
        <taxon>Papaveroideae</taxon>
        <taxon>Papaver</taxon>
    </lineage>
</organism>
<protein>
    <submittedName>
        <fullName evidence="1">Uncharacterized protein</fullName>
    </submittedName>
</protein>
<gene>
    <name evidence="1" type="ORF">MKW94_029421</name>
</gene>
<dbReference type="Proteomes" id="UP001177140">
    <property type="component" value="Unassembled WGS sequence"/>
</dbReference>
<dbReference type="AlphaFoldDB" id="A0AA41S6P4"/>
<dbReference type="EMBL" id="JAJJMA010109844">
    <property type="protein sequence ID" value="MCL7031212.1"/>
    <property type="molecule type" value="Genomic_DNA"/>
</dbReference>
<reference evidence="1" key="1">
    <citation type="submission" date="2022-03" db="EMBL/GenBank/DDBJ databases">
        <title>A functionally conserved STORR gene fusion in Papaver species that diverged 16.8 million years ago.</title>
        <authorList>
            <person name="Catania T."/>
        </authorList>
    </citation>
    <scope>NUCLEOTIDE SEQUENCE</scope>
    <source>
        <strain evidence="1">S-191538</strain>
    </source>
</reference>
<feature type="non-terminal residue" evidence="1">
    <location>
        <position position="53"/>
    </location>
</feature>
<keyword evidence="2" id="KW-1185">Reference proteome</keyword>
<accession>A0AA41S6P4</accession>
<proteinExistence type="predicted"/>
<name>A0AA41S6P4_PAPNU</name>
<feature type="non-terminal residue" evidence="1">
    <location>
        <position position="1"/>
    </location>
</feature>